<evidence type="ECO:0000256" key="3">
    <source>
        <dbReference type="ARBA" id="ARBA00022670"/>
    </source>
</evidence>
<dbReference type="PANTHER" id="PTHR11733:SF167">
    <property type="entry name" value="FI17812P1-RELATED"/>
    <property type="match status" value="1"/>
</dbReference>
<dbReference type="SUPFAM" id="SSF55486">
    <property type="entry name" value="Metalloproteases ('zincins'), catalytic domain"/>
    <property type="match status" value="1"/>
</dbReference>
<name>A0A9X1X2E1_9SPHI</name>
<comment type="similarity">
    <text evidence="2">Belongs to the peptidase M13 family.</text>
</comment>
<protein>
    <submittedName>
        <fullName evidence="11">M13 family metallopeptidase</fullName>
    </submittedName>
</protein>
<dbReference type="Pfam" id="PF01431">
    <property type="entry name" value="Peptidase_M13"/>
    <property type="match status" value="1"/>
</dbReference>
<dbReference type="AlphaFoldDB" id="A0A9X1X2E1"/>
<evidence type="ECO:0000256" key="8">
    <source>
        <dbReference type="SAM" id="SignalP"/>
    </source>
</evidence>
<dbReference type="PANTHER" id="PTHR11733">
    <property type="entry name" value="ZINC METALLOPROTEASE FAMILY M13 NEPRILYSIN-RELATED"/>
    <property type="match status" value="1"/>
</dbReference>
<keyword evidence="12" id="KW-1185">Reference proteome</keyword>
<proteinExistence type="inferred from homology"/>
<evidence type="ECO:0000259" key="9">
    <source>
        <dbReference type="Pfam" id="PF01431"/>
    </source>
</evidence>
<evidence type="ECO:0000256" key="7">
    <source>
        <dbReference type="ARBA" id="ARBA00023049"/>
    </source>
</evidence>
<evidence type="ECO:0000313" key="11">
    <source>
        <dbReference type="EMBL" id="MCJ8208273.1"/>
    </source>
</evidence>
<evidence type="ECO:0000256" key="4">
    <source>
        <dbReference type="ARBA" id="ARBA00022723"/>
    </source>
</evidence>
<dbReference type="InterPro" id="IPR018497">
    <property type="entry name" value="Peptidase_M13_C"/>
</dbReference>
<keyword evidence="6" id="KW-0862">Zinc</keyword>
<evidence type="ECO:0000259" key="10">
    <source>
        <dbReference type="Pfam" id="PF05649"/>
    </source>
</evidence>
<feature type="domain" description="Peptidase M13 N-terminal" evidence="10">
    <location>
        <begin position="55"/>
        <end position="431"/>
    </location>
</feature>
<dbReference type="PRINTS" id="PR00786">
    <property type="entry name" value="NEPRILYSIN"/>
</dbReference>
<dbReference type="GO" id="GO:0046872">
    <property type="term" value="F:metal ion binding"/>
    <property type="evidence" value="ECO:0007669"/>
    <property type="project" value="UniProtKB-KW"/>
</dbReference>
<keyword evidence="8" id="KW-0732">Signal</keyword>
<dbReference type="Pfam" id="PF05649">
    <property type="entry name" value="Peptidase_M13_N"/>
    <property type="match status" value="1"/>
</dbReference>
<dbReference type="GO" id="GO:0005886">
    <property type="term" value="C:plasma membrane"/>
    <property type="evidence" value="ECO:0007669"/>
    <property type="project" value="TreeGrafter"/>
</dbReference>
<comment type="caution">
    <text evidence="11">The sequence shown here is derived from an EMBL/GenBank/DDBJ whole genome shotgun (WGS) entry which is preliminary data.</text>
</comment>
<dbReference type="GO" id="GO:0004222">
    <property type="term" value="F:metalloendopeptidase activity"/>
    <property type="evidence" value="ECO:0007669"/>
    <property type="project" value="InterPro"/>
</dbReference>
<evidence type="ECO:0000256" key="6">
    <source>
        <dbReference type="ARBA" id="ARBA00022833"/>
    </source>
</evidence>
<accession>A0A9X1X2E1</accession>
<dbReference type="Proteomes" id="UP001139450">
    <property type="component" value="Unassembled WGS sequence"/>
</dbReference>
<keyword evidence="4" id="KW-0479">Metal-binding</keyword>
<keyword evidence="7" id="KW-0482">Metalloprotease</keyword>
<organism evidence="11 12">
    <name type="scientific">Mucilaginibacter straminoryzae</name>
    <dbReference type="NCBI Taxonomy" id="2932774"/>
    <lineage>
        <taxon>Bacteria</taxon>
        <taxon>Pseudomonadati</taxon>
        <taxon>Bacteroidota</taxon>
        <taxon>Sphingobacteriia</taxon>
        <taxon>Sphingobacteriales</taxon>
        <taxon>Sphingobacteriaceae</taxon>
        <taxon>Mucilaginibacter</taxon>
    </lineage>
</organism>
<feature type="chain" id="PRO_5040898173" evidence="8">
    <location>
        <begin position="30"/>
        <end position="688"/>
    </location>
</feature>
<sequence>MLFNTKPLTSAKNCTAVLAAAVTIAFVSACSNHQSDERYAEHDVIVKNMDTTVKPGDDFFKYANGAWLKKNPIPAAYSRWGIGSVVNEELRDRLKKINEDAAKEGDAKGSNSQKIGDFYFSGMDTVNIEKEGLSPLKAELDKIDQVKDIPSLIDEFAHLTVIGVTTPIGTAVQQDAKNSDKMVLYLWQTGIGLPNRDYYFNTDEQSVKVRTDYQQTHLPTVLKLSGDNPAAAAKIFGLEKFLADSSRKLEQLRDPYKNYNKMPVAGLTKLTSQINWADLFEKMDYKKVDTVIVGQPEYYRALSKALNTYSIADWKVYLRKNLVNEFSAYLSKPFDQENFRFYGTVLSGRKEQLPRWKRVLDTENGIMGEVLGQLFVKEYFPEKTKERYVKLVDAMRESFKEHIEKLDWMSAETKTKALDKLSKITPKVGYPDKWKDFSDLTIVRGPYVQNIINGNIFWHKRDAAKLGKPVDRTEWDMTPQTYNAYYNPSNNEIVLPAAQFMIPGAKDEDIDDAVIYGYAAASTIGHEMTHGFDDEGRQFDAKGNLKAWWTKEDSVKFTQRAQKLIDQFNGYTVYGLKVNGKATQGENIADLGGIVIGLDAFKKTEQYKEGKKINGLTPLQRFFLGYSLGWLGQERKETLINQVLTNEHAPGFLRVNGPFADVPDFYEAFHIKKGDKLYLDPDKRVKIW</sequence>
<feature type="signal peptide" evidence="8">
    <location>
        <begin position="1"/>
        <end position="29"/>
    </location>
</feature>
<dbReference type="InterPro" id="IPR008753">
    <property type="entry name" value="Peptidase_M13_N"/>
</dbReference>
<keyword evidence="5" id="KW-0378">Hydrolase</keyword>
<dbReference type="InterPro" id="IPR024079">
    <property type="entry name" value="MetalloPept_cat_dom_sf"/>
</dbReference>
<dbReference type="PROSITE" id="PS51885">
    <property type="entry name" value="NEPRILYSIN"/>
    <property type="match status" value="1"/>
</dbReference>
<dbReference type="InterPro" id="IPR000718">
    <property type="entry name" value="Peptidase_M13"/>
</dbReference>
<evidence type="ECO:0000313" key="12">
    <source>
        <dbReference type="Proteomes" id="UP001139450"/>
    </source>
</evidence>
<dbReference type="RefSeq" id="WP_245128107.1">
    <property type="nucleotide sequence ID" value="NZ_JALJEJ010000001.1"/>
</dbReference>
<comment type="cofactor">
    <cofactor evidence="1">
        <name>Zn(2+)</name>
        <dbReference type="ChEBI" id="CHEBI:29105"/>
    </cofactor>
</comment>
<gene>
    <name evidence="11" type="ORF">MUY27_01045</name>
</gene>
<dbReference type="PROSITE" id="PS51257">
    <property type="entry name" value="PROKAR_LIPOPROTEIN"/>
    <property type="match status" value="1"/>
</dbReference>
<keyword evidence="3" id="KW-0645">Protease</keyword>
<evidence type="ECO:0000256" key="2">
    <source>
        <dbReference type="ARBA" id="ARBA00007357"/>
    </source>
</evidence>
<dbReference type="InterPro" id="IPR042089">
    <property type="entry name" value="Peptidase_M13_dom_2"/>
</dbReference>
<dbReference type="CDD" id="cd08662">
    <property type="entry name" value="M13"/>
    <property type="match status" value="1"/>
</dbReference>
<dbReference type="GO" id="GO:0016485">
    <property type="term" value="P:protein processing"/>
    <property type="evidence" value="ECO:0007669"/>
    <property type="project" value="TreeGrafter"/>
</dbReference>
<evidence type="ECO:0000256" key="5">
    <source>
        <dbReference type="ARBA" id="ARBA00022801"/>
    </source>
</evidence>
<evidence type="ECO:0000256" key="1">
    <source>
        <dbReference type="ARBA" id="ARBA00001947"/>
    </source>
</evidence>
<reference evidence="11" key="1">
    <citation type="submission" date="2022-04" db="EMBL/GenBank/DDBJ databases">
        <title>Mucilaginibacter sp. RS28 isolated from freshwater.</title>
        <authorList>
            <person name="Ko S.-R."/>
        </authorList>
    </citation>
    <scope>NUCLEOTIDE SEQUENCE</scope>
    <source>
        <strain evidence="11">RS28</strain>
    </source>
</reference>
<dbReference type="Gene3D" id="3.40.390.10">
    <property type="entry name" value="Collagenase (Catalytic Domain)"/>
    <property type="match status" value="1"/>
</dbReference>
<dbReference type="Gene3D" id="1.10.1380.10">
    <property type="entry name" value="Neutral endopeptidase , domain2"/>
    <property type="match status" value="1"/>
</dbReference>
<dbReference type="EMBL" id="JALJEJ010000001">
    <property type="protein sequence ID" value="MCJ8208273.1"/>
    <property type="molecule type" value="Genomic_DNA"/>
</dbReference>
<feature type="domain" description="Peptidase M13 C-terminal" evidence="9">
    <location>
        <begin position="483"/>
        <end position="685"/>
    </location>
</feature>